<name>A0AAV3XNY0_9CYAN</name>
<organism evidence="3 4">
    <name type="scientific">Microseira wollei NIES-4236</name>
    <dbReference type="NCBI Taxonomy" id="2530354"/>
    <lineage>
        <taxon>Bacteria</taxon>
        <taxon>Bacillati</taxon>
        <taxon>Cyanobacteriota</taxon>
        <taxon>Cyanophyceae</taxon>
        <taxon>Oscillatoriophycideae</taxon>
        <taxon>Aerosakkonematales</taxon>
        <taxon>Aerosakkonemataceae</taxon>
        <taxon>Microseira</taxon>
    </lineage>
</organism>
<sequence>MVSSTMFDRTAIAPEQPMQITNVPQQKLTPKPRSTGKRLRWDKGLVLTALCLLGLAADAGKANANEDVELQVGIVQRFGEKPDDELTLEATPGDRLTLRFLAGNLQPQTVSVDKVKLEIAMQPLPEPLLEERVVISVHPNFETAEDYAQEWRAKGIETEVAQPERWQVWAKRDVYNTPLLRRLLLQSLQAKGWKTAHIETQVVEKVPRVSWMANGFRFTRAQLEIVAAGKNTIQVSQGKNKRPSRLFVGPLNIQPNAYGNFTLVNRVGLETYLRGVVPNEIGAAAPTAALEAQAVIARTYALRNLRRFAIDGYQLCADVHCQVYYGLSGATPTTDRAIDSTKGLVLTYNNELVDALYSSTTGGVTAPFSDVWNGEDRPYLIPVVDAVGNIWDLSSNSLASEENFRRFISLEKGFNEERWEMFRWRKEASLTVLTNHLRKYLENRKHPLANLTAIRGMQIVERSPAGRIQKMVVQTDKGNLELSKEEVRSALLPPRSTFFYVEPVKKYNALWGYAFIGGGFGHGVGLSQTGAYKLAELGWSSERILNFYYPGTQLVPLNNSIVFWQNPSAEKK</sequence>
<dbReference type="InterPro" id="IPR013486">
    <property type="entry name" value="SpoIID/LytB"/>
</dbReference>
<comment type="caution">
    <text evidence="3">The sequence shown here is derived from an EMBL/GenBank/DDBJ whole genome shotgun (WGS) entry which is preliminary data.</text>
</comment>
<evidence type="ECO:0000256" key="1">
    <source>
        <dbReference type="SAM" id="MobiDB-lite"/>
    </source>
</evidence>
<accession>A0AAV3XNY0</accession>
<dbReference type="RefSeq" id="WP_226590195.1">
    <property type="nucleotide sequence ID" value="NZ_BLAY01000168.1"/>
</dbReference>
<feature type="compositionally biased region" description="Polar residues" evidence="1">
    <location>
        <begin position="18"/>
        <end position="28"/>
    </location>
</feature>
<reference evidence="3" key="1">
    <citation type="submission" date="2019-10" db="EMBL/GenBank/DDBJ databases">
        <title>Draft genome sequece of Microseira wollei NIES-4236.</title>
        <authorList>
            <person name="Yamaguchi H."/>
            <person name="Suzuki S."/>
            <person name="Kawachi M."/>
        </authorList>
    </citation>
    <scope>NUCLEOTIDE SEQUENCE</scope>
    <source>
        <strain evidence="3">NIES-4236</strain>
    </source>
</reference>
<keyword evidence="4" id="KW-1185">Reference proteome</keyword>
<dbReference type="GO" id="GO:0030288">
    <property type="term" value="C:outer membrane-bounded periplasmic space"/>
    <property type="evidence" value="ECO:0007669"/>
    <property type="project" value="TreeGrafter"/>
</dbReference>
<gene>
    <name evidence="3" type="ORF">MiSe_73390</name>
</gene>
<protein>
    <submittedName>
        <fullName evidence="3">SpoIID/LytB domain-containing protein</fullName>
    </submittedName>
</protein>
<dbReference type="PANTHER" id="PTHR30032">
    <property type="entry name" value="N-ACETYLMURAMOYL-L-ALANINE AMIDASE-RELATED"/>
    <property type="match status" value="1"/>
</dbReference>
<dbReference type="EMBL" id="BLAY01000168">
    <property type="protein sequence ID" value="GET42521.1"/>
    <property type="molecule type" value="Genomic_DNA"/>
</dbReference>
<dbReference type="InterPro" id="IPR013693">
    <property type="entry name" value="SpoIID/LytB_N"/>
</dbReference>
<evidence type="ECO:0000259" key="2">
    <source>
        <dbReference type="Pfam" id="PF08486"/>
    </source>
</evidence>
<dbReference type="PANTHER" id="PTHR30032:SF4">
    <property type="entry name" value="AMIDASE ENHANCER"/>
    <property type="match status" value="1"/>
</dbReference>
<evidence type="ECO:0000313" key="4">
    <source>
        <dbReference type="Proteomes" id="UP001050975"/>
    </source>
</evidence>
<dbReference type="Pfam" id="PF08486">
    <property type="entry name" value="SpoIID"/>
    <property type="match status" value="1"/>
</dbReference>
<dbReference type="AlphaFoldDB" id="A0AAV3XNY0"/>
<dbReference type="NCBIfam" id="TIGR02669">
    <property type="entry name" value="SpoIID_LytB"/>
    <property type="match status" value="1"/>
</dbReference>
<proteinExistence type="predicted"/>
<dbReference type="GO" id="GO:0030435">
    <property type="term" value="P:sporulation resulting in formation of a cellular spore"/>
    <property type="evidence" value="ECO:0007669"/>
    <property type="project" value="InterPro"/>
</dbReference>
<feature type="region of interest" description="Disordered" evidence="1">
    <location>
        <begin position="1"/>
        <end position="36"/>
    </location>
</feature>
<evidence type="ECO:0000313" key="3">
    <source>
        <dbReference type="EMBL" id="GET42521.1"/>
    </source>
</evidence>
<dbReference type="InterPro" id="IPR051922">
    <property type="entry name" value="Bact_Sporulation_Assoc"/>
</dbReference>
<dbReference type="Proteomes" id="UP001050975">
    <property type="component" value="Unassembled WGS sequence"/>
</dbReference>
<feature type="domain" description="Sporulation stage II protein D amidase enhancer LytB N-terminal" evidence="2">
    <location>
        <begin position="259"/>
        <end position="348"/>
    </location>
</feature>